<evidence type="ECO:0000259" key="14">
    <source>
        <dbReference type="PROSITE" id="PS50014"/>
    </source>
</evidence>
<evidence type="ECO:0000256" key="4">
    <source>
        <dbReference type="ARBA" id="ARBA00022679"/>
    </source>
</evidence>
<dbReference type="GO" id="GO:0000123">
    <property type="term" value="C:histone acetyltransferase complex"/>
    <property type="evidence" value="ECO:0007669"/>
    <property type="project" value="TreeGrafter"/>
</dbReference>
<evidence type="ECO:0000313" key="17">
    <source>
        <dbReference type="Proteomes" id="UP000027195"/>
    </source>
</evidence>
<dbReference type="PANTHER" id="PTHR45750:SF3">
    <property type="entry name" value="HISTONE ACETYLTRANSFERASE"/>
    <property type="match status" value="1"/>
</dbReference>
<dbReference type="PROSITE" id="PS50014">
    <property type="entry name" value="BROMODOMAIN_2"/>
    <property type="match status" value="1"/>
</dbReference>
<feature type="domain" description="Bromo" evidence="14">
    <location>
        <begin position="403"/>
        <end position="473"/>
    </location>
</feature>
<protein>
    <recommendedName>
        <fullName evidence="3">histone acetyltransferase</fullName>
        <ecNumber evidence="3">2.3.1.48</ecNumber>
    </recommendedName>
</protein>
<evidence type="ECO:0000256" key="13">
    <source>
        <dbReference type="SAM" id="MobiDB-lite"/>
    </source>
</evidence>
<dbReference type="GO" id="GO:0010484">
    <property type="term" value="F:histone H3 acetyltransferase activity"/>
    <property type="evidence" value="ECO:0007669"/>
    <property type="project" value="TreeGrafter"/>
</dbReference>
<dbReference type="InterPro" id="IPR036427">
    <property type="entry name" value="Bromodomain-like_sf"/>
</dbReference>
<dbReference type="SUPFAM" id="SSF47370">
    <property type="entry name" value="Bromodomain"/>
    <property type="match status" value="1"/>
</dbReference>
<keyword evidence="11" id="KW-0012">Acyltransferase</keyword>
<evidence type="ECO:0000256" key="10">
    <source>
        <dbReference type="ARBA" id="ARBA00023242"/>
    </source>
</evidence>
<feature type="region of interest" description="Disordered" evidence="13">
    <location>
        <begin position="1"/>
        <end position="102"/>
    </location>
</feature>
<evidence type="ECO:0000256" key="9">
    <source>
        <dbReference type="ARBA" id="ARBA00023163"/>
    </source>
</evidence>
<gene>
    <name evidence="16" type="ORF">BOTBODRAFT_215473</name>
</gene>
<dbReference type="InterPro" id="IPR018359">
    <property type="entry name" value="Bromodomain_CS"/>
</dbReference>
<feature type="compositionally biased region" description="Basic and acidic residues" evidence="13">
    <location>
        <begin position="1"/>
        <end position="11"/>
    </location>
</feature>
<comment type="subcellular location">
    <subcellularLocation>
        <location evidence="1">Nucleus</location>
    </subcellularLocation>
</comment>
<keyword evidence="9" id="KW-0804">Transcription</keyword>
<feature type="domain" description="N-acetyltransferase" evidence="15">
    <location>
        <begin position="164"/>
        <end position="303"/>
    </location>
</feature>
<dbReference type="InterPro" id="IPR000182">
    <property type="entry name" value="GNAT_dom"/>
</dbReference>
<proteinExistence type="inferred from homology"/>
<dbReference type="InParanoid" id="A0A067N1K4"/>
<dbReference type="PANTHER" id="PTHR45750">
    <property type="entry name" value="GH11602P"/>
    <property type="match status" value="1"/>
</dbReference>
<keyword evidence="17" id="KW-1185">Reference proteome</keyword>
<evidence type="ECO:0000256" key="7">
    <source>
        <dbReference type="ARBA" id="ARBA00023117"/>
    </source>
</evidence>
<keyword evidence="10" id="KW-0539">Nucleus</keyword>
<comment type="similarity">
    <text evidence="2">Belongs to the acetyltransferase family. GCN5 subfamily.</text>
</comment>
<dbReference type="GO" id="GO:0005634">
    <property type="term" value="C:nucleus"/>
    <property type="evidence" value="ECO:0007669"/>
    <property type="project" value="UniProtKB-SubCell"/>
</dbReference>
<keyword evidence="7 12" id="KW-0103">Bromodomain</keyword>
<dbReference type="InterPro" id="IPR001487">
    <property type="entry name" value="Bromodomain"/>
</dbReference>
<dbReference type="InterPro" id="IPR037800">
    <property type="entry name" value="GCN5"/>
</dbReference>
<evidence type="ECO:0000256" key="5">
    <source>
        <dbReference type="ARBA" id="ARBA00022853"/>
    </source>
</evidence>
<dbReference type="AlphaFoldDB" id="A0A067N1K4"/>
<evidence type="ECO:0000256" key="12">
    <source>
        <dbReference type="PROSITE-ProRule" id="PRU00035"/>
    </source>
</evidence>
<evidence type="ECO:0000256" key="1">
    <source>
        <dbReference type="ARBA" id="ARBA00004123"/>
    </source>
</evidence>
<dbReference type="STRING" id="930990.A0A067N1K4"/>
<sequence>MTIPSEDHGHDNAYSPSPSSPASSSSSLSDAPLAPNKRRRISTSSLSDAEENMPLAARNSDYGHVRNHDQWTSGQKTVPQPGPHGLPSEYSRTEPMHNSSGTIKEVRLKIKVEDMKTDTAQLAQLAQGVAVDPVFTPVEPSARREKPAVIEERNGIIRFVVVKNDGSPTSNILLTGLKVLFQKQLPKMPREYITRLVFDRSSQGMAIVHRGLKVVGGITFRPFPHRSFSEIVFLAISSSFQVNGYGGHLMNKYKAYIRSEMPTILHFLTYADNYAIGYFRKQGFTKDITIPRPLWVGYIKDYEGGTLMQCSMLPKVDYLAVPEILARQKEAIVAKIRSRSSRSDIVYRGLNQFKTAPPGFQMDSRDVPGLKESGWTPEMDDASSRPSRGPQHNVMQRLLAELQAHPSGWAFHEPVSREDVPDYFDVIRKPMDFSTMERKLENNMYATLDDFVEDAKLVFSNCRAYNGDNTYARNASRVEKAMQDWLKDWGAQS</sequence>
<keyword evidence="8" id="KW-0010">Activator</keyword>
<keyword evidence="6" id="KW-0805">Transcription regulation</keyword>
<feature type="compositionally biased region" description="Low complexity" evidence="13">
    <location>
        <begin position="15"/>
        <end position="35"/>
    </location>
</feature>
<dbReference type="Proteomes" id="UP000027195">
    <property type="component" value="Unassembled WGS sequence"/>
</dbReference>
<evidence type="ECO:0000256" key="6">
    <source>
        <dbReference type="ARBA" id="ARBA00023015"/>
    </source>
</evidence>
<keyword evidence="4" id="KW-0808">Transferase</keyword>
<reference evidence="17" key="1">
    <citation type="journal article" date="2014" name="Proc. Natl. Acad. Sci. U.S.A.">
        <title>Extensive sampling of basidiomycete genomes demonstrates inadequacy of the white-rot/brown-rot paradigm for wood decay fungi.</title>
        <authorList>
            <person name="Riley R."/>
            <person name="Salamov A.A."/>
            <person name="Brown D.W."/>
            <person name="Nagy L.G."/>
            <person name="Floudas D."/>
            <person name="Held B.W."/>
            <person name="Levasseur A."/>
            <person name="Lombard V."/>
            <person name="Morin E."/>
            <person name="Otillar R."/>
            <person name="Lindquist E.A."/>
            <person name="Sun H."/>
            <person name="LaButti K.M."/>
            <person name="Schmutz J."/>
            <person name="Jabbour D."/>
            <person name="Luo H."/>
            <person name="Baker S.E."/>
            <person name="Pisabarro A.G."/>
            <person name="Walton J.D."/>
            <person name="Blanchette R.A."/>
            <person name="Henrissat B."/>
            <person name="Martin F."/>
            <person name="Cullen D."/>
            <person name="Hibbett D.S."/>
            <person name="Grigoriev I.V."/>
        </authorList>
    </citation>
    <scope>NUCLEOTIDE SEQUENCE [LARGE SCALE GENOMIC DNA]</scope>
    <source>
        <strain evidence="17">FD-172 SS1</strain>
    </source>
</reference>
<dbReference type="HOGENOM" id="CLU_015741_4_1_1"/>
<evidence type="ECO:0000313" key="16">
    <source>
        <dbReference type="EMBL" id="KDQ21863.1"/>
    </source>
</evidence>
<dbReference type="EC" id="2.3.1.48" evidence="3"/>
<dbReference type="CDD" id="cd05509">
    <property type="entry name" value="Bromo_gcn5_like"/>
    <property type="match status" value="1"/>
</dbReference>
<keyword evidence="5" id="KW-0156">Chromatin regulator</keyword>
<dbReference type="FunCoup" id="A0A067N1K4">
    <property type="interactions" value="45"/>
</dbReference>
<dbReference type="Pfam" id="PF00439">
    <property type="entry name" value="Bromodomain"/>
    <property type="match status" value="1"/>
</dbReference>
<dbReference type="Pfam" id="PF00583">
    <property type="entry name" value="Acetyltransf_1"/>
    <property type="match status" value="1"/>
</dbReference>
<dbReference type="Gene3D" id="1.20.920.10">
    <property type="entry name" value="Bromodomain-like"/>
    <property type="match status" value="1"/>
</dbReference>
<evidence type="ECO:0000256" key="2">
    <source>
        <dbReference type="ARBA" id="ARBA00008607"/>
    </source>
</evidence>
<evidence type="ECO:0000259" key="15">
    <source>
        <dbReference type="PROSITE" id="PS51186"/>
    </source>
</evidence>
<dbReference type="OrthoDB" id="1937912at2759"/>
<dbReference type="PRINTS" id="PR00503">
    <property type="entry name" value="BROMODOMAIN"/>
</dbReference>
<dbReference type="InterPro" id="IPR016181">
    <property type="entry name" value="Acyl_CoA_acyltransferase"/>
</dbReference>
<dbReference type="PROSITE" id="PS51186">
    <property type="entry name" value="GNAT"/>
    <property type="match status" value="1"/>
</dbReference>
<dbReference type="CDD" id="cd04301">
    <property type="entry name" value="NAT_SF"/>
    <property type="match status" value="1"/>
</dbReference>
<dbReference type="Gene3D" id="3.40.630.30">
    <property type="match status" value="1"/>
</dbReference>
<evidence type="ECO:0000256" key="8">
    <source>
        <dbReference type="ARBA" id="ARBA00023159"/>
    </source>
</evidence>
<dbReference type="PROSITE" id="PS00633">
    <property type="entry name" value="BROMODOMAIN_1"/>
    <property type="match status" value="1"/>
</dbReference>
<evidence type="ECO:0000256" key="11">
    <source>
        <dbReference type="ARBA" id="ARBA00023315"/>
    </source>
</evidence>
<dbReference type="SMART" id="SM00297">
    <property type="entry name" value="BROMO"/>
    <property type="match status" value="1"/>
</dbReference>
<dbReference type="GO" id="GO:0045944">
    <property type="term" value="P:positive regulation of transcription by RNA polymerase II"/>
    <property type="evidence" value="ECO:0007669"/>
    <property type="project" value="TreeGrafter"/>
</dbReference>
<feature type="region of interest" description="Disordered" evidence="13">
    <location>
        <begin position="357"/>
        <end position="390"/>
    </location>
</feature>
<evidence type="ECO:0000256" key="3">
    <source>
        <dbReference type="ARBA" id="ARBA00013184"/>
    </source>
</evidence>
<accession>A0A067N1K4</accession>
<name>A0A067N1K4_BOTB1</name>
<organism evidence="16 17">
    <name type="scientific">Botryobasidium botryosum (strain FD-172 SS1)</name>
    <dbReference type="NCBI Taxonomy" id="930990"/>
    <lineage>
        <taxon>Eukaryota</taxon>
        <taxon>Fungi</taxon>
        <taxon>Dikarya</taxon>
        <taxon>Basidiomycota</taxon>
        <taxon>Agaricomycotina</taxon>
        <taxon>Agaricomycetes</taxon>
        <taxon>Cantharellales</taxon>
        <taxon>Botryobasidiaceae</taxon>
        <taxon>Botryobasidium</taxon>
    </lineage>
</organism>
<dbReference type="SUPFAM" id="SSF55729">
    <property type="entry name" value="Acyl-CoA N-acyltransferases (Nat)"/>
    <property type="match status" value="1"/>
</dbReference>
<dbReference type="EMBL" id="KL198016">
    <property type="protein sequence ID" value="KDQ21863.1"/>
    <property type="molecule type" value="Genomic_DNA"/>
</dbReference>